<dbReference type="InterPro" id="IPR008928">
    <property type="entry name" value="6-hairpin_glycosidase_sf"/>
</dbReference>
<evidence type="ECO:0000259" key="1">
    <source>
        <dbReference type="Pfam" id="PF03200"/>
    </source>
</evidence>
<keyword evidence="4" id="KW-1185">Reference proteome</keyword>
<evidence type="ECO:0000259" key="2">
    <source>
        <dbReference type="Pfam" id="PF22422"/>
    </source>
</evidence>
<organism evidence="3 4">
    <name type="scientific">Membranihabitans marinus</name>
    <dbReference type="NCBI Taxonomy" id="1227546"/>
    <lineage>
        <taxon>Bacteria</taxon>
        <taxon>Pseudomonadati</taxon>
        <taxon>Bacteroidota</taxon>
        <taxon>Saprospiria</taxon>
        <taxon>Saprospirales</taxon>
        <taxon>Saprospiraceae</taxon>
        <taxon>Membranihabitans</taxon>
    </lineage>
</organism>
<reference evidence="3" key="1">
    <citation type="submission" date="2021-06" db="EMBL/GenBank/DDBJ databases">
        <title>44 bacteria genomes isolated from Dapeng, Shenzhen.</title>
        <authorList>
            <person name="Zheng W."/>
            <person name="Yu S."/>
            <person name="Huang Y."/>
        </authorList>
    </citation>
    <scope>NUCLEOTIDE SEQUENCE</scope>
    <source>
        <strain evidence="3">DP5N28-2</strain>
    </source>
</reference>
<dbReference type="Proteomes" id="UP000753961">
    <property type="component" value="Unassembled WGS sequence"/>
</dbReference>
<dbReference type="SUPFAM" id="SSF48208">
    <property type="entry name" value="Six-hairpin glycosidases"/>
    <property type="match status" value="1"/>
</dbReference>
<evidence type="ECO:0000313" key="3">
    <source>
        <dbReference type="EMBL" id="MBY5957169.1"/>
    </source>
</evidence>
<dbReference type="InterPro" id="IPR031335">
    <property type="entry name" value="Glyco_hydro_63_C"/>
</dbReference>
<accession>A0A953HLA4</accession>
<dbReference type="Gene3D" id="1.50.10.10">
    <property type="match status" value="1"/>
</dbReference>
<dbReference type="GO" id="GO:0009311">
    <property type="term" value="P:oligosaccharide metabolic process"/>
    <property type="evidence" value="ECO:0007669"/>
    <property type="project" value="InterPro"/>
</dbReference>
<dbReference type="InterPro" id="IPR004888">
    <property type="entry name" value="Glycoside_hydrolase_63"/>
</dbReference>
<dbReference type="Pfam" id="PF22422">
    <property type="entry name" value="MGH1-like_GH"/>
    <property type="match status" value="1"/>
</dbReference>
<comment type="caution">
    <text evidence="3">The sequence shown here is derived from an EMBL/GenBank/DDBJ whole genome shotgun (WGS) entry which is preliminary data.</text>
</comment>
<dbReference type="GO" id="GO:0004573">
    <property type="term" value="F:Glc3Man9GlcNAc2 oligosaccharide glucosidase activity"/>
    <property type="evidence" value="ECO:0007669"/>
    <property type="project" value="InterPro"/>
</dbReference>
<feature type="domain" description="Mannosylglycerate hydrolase MGH1-like glycoside hydrolase" evidence="2">
    <location>
        <begin position="421"/>
        <end position="524"/>
    </location>
</feature>
<sequence length="893" mass="105321">MEFEKKRLENHYTGKKNWLKWGPYLSERQWGTVREDYSPDGSAWDYFPHDHARSRVYRWGEDGIAGISDEKCRICFSVAMWNGNDPILKERLYGLTGPQGNHGEDVKELYYYLDNTPSHSYMKYLYKYGHRAYPYGELIEENRARTVEEYEYEILDTNWFENDDYFDVFIEYAKADEEDIGIKITVKNRSSSRHELYLLPTLWFRNLWSFGLMSRDNVIRKSNDHSGKVAVYHNETGNYSLYFDEPEAYLFTDNEDNAERLFGRENASPKVKDRFHDLLLHDKWRQEGNKFSEGSKFSPLYHQEVEGGGEWVIHLRLSADSALAQPLGDKFQRIFETRKSEADDFYKKLYKNQSPELQNIQRQAWAGMLWTKQYYNFNIARWLKGDPGRPAPPHIRKNGRNREWKSLINEDIHSMPDKWEYPWYAAWDSAFHCIPLAKLDIRFAKEQLLLFLKERYMHPNGQIPAYEWHFTDVNPPVHGWAALEVFKMDRQQTGCGDIKFLKRIFSKLSLNFTWWVNRKDRNQNNIFEGGFLGLDNIGIFDRNVEIVGGGYLKQADSTAWMALFALNMLEMAIEIAVEDDAFEDMAIKYFKHFVYIAEALNRMDEHWAGIWHDDDGFFYDVMVKDDRFIPIKIRSIVGLTTLFAVLRIEAEKLEKLPGLRKGIEEFVKQRRRNERYEVIKTYERNQDLFLTLIPQERMRTLVQSMIDPEEFFSDYGIRSLSKVHAVPFNMNINGIDYSIAYDPGESTSNIYGGNSNWRGPIWFPINYLIIQTLQKYHEHYGENITVADPQNPGMQVSLNVISQRIARNLISIFREDDWNKRPVNLRYEEFYRKPENKDLILFFEYFQGENGRGVGASHQTGWTGLVSALIDQFGDDTPPRKWVENILASEAQN</sequence>
<dbReference type="InterPro" id="IPR012341">
    <property type="entry name" value="6hp_glycosidase-like_sf"/>
</dbReference>
<dbReference type="PANTHER" id="PTHR10412">
    <property type="entry name" value="MANNOSYL-OLIGOSACCHARIDE GLUCOSIDASE"/>
    <property type="match status" value="1"/>
</dbReference>
<dbReference type="Pfam" id="PF03200">
    <property type="entry name" value="Glyco_hydro_63"/>
    <property type="match status" value="1"/>
</dbReference>
<name>A0A953HLA4_9BACT</name>
<dbReference type="RefSeq" id="WP_222578692.1">
    <property type="nucleotide sequence ID" value="NZ_JAHVHU010000004.1"/>
</dbReference>
<dbReference type="EMBL" id="JAHVHU010000004">
    <property type="protein sequence ID" value="MBY5957169.1"/>
    <property type="molecule type" value="Genomic_DNA"/>
</dbReference>
<evidence type="ECO:0000313" key="4">
    <source>
        <dbReference type="Proteomes" id="UP000753961"/>
    </source>
</evidence>
<gene>
    <name evidence="3" type="ORF">KUV50_03415</name>
</gene>
<protein>
    <submittedName>
        <fullName evidence="3">Glucosidase</fullName>
    </submittedName>
</protein>
<feature type="domain" description="Glycosyl hydrolase family 63 C-terminal" evidence="1">
    <location>
        <begin position="555"/>
        <end position="784"/>
    </location>
</feature>
<dbReference type="InterPro" id="IPR054491">
    <property type="entry name" value="MGH1-like_GH"/>
</dbReference>
<dbReference type="PANTHER" id="PTHR10412:SF10">
    <property type="entry name" value="GLYCOSYL HYDROLASE FAMILY 63 C-TERMINAL DOMAIN-CONTAINING PROTEIN"/>
    <property type="match status" value="1"/>
</dbReference>
<dbReference type="AlphaFoldDB" id="A0A953HLA4"/>
<proteinExistence type="predicted"/>